<gene>
    <name evidence="7" type="ORF">M441DRAFT_438803</name>
</gene>
<dbReference type="GO" id="GO:0005789">
    <property type="term" value="C:endoplasmic reticulum membrane"/>
    <property type="evidence" value="ECO:0007669"/>
    <property type="project" value="TreeGrafter"/>
</dbReference>
<dbReference type="InterPro" id="IPR036291">
    <property type="entry name" value="NAD(P)-bd_dom_sf"/>
</dbReference>
<keyword evidence="3" id="KW-0752">Steroid biosynthesis</keyword>
<evidence type="ECO:0000256" key="3">
    <source>
        <dbReference type="ARBA" id="ARBA00022955"/>
    </source>
</evidence>
<comment type="similarity">
    <text evidence="6">Belongs to the short-chain dehydrogenases/reductases (SDR) family. ERG27 subfamily.</text>
</comment>
<evidence type="ECO:0000256" key="1">
    <source>
        <dbReference type="ARBA" id="ARBA00022516"/>
    </source>
</evidence>
<keyword evidence="1" id="KW-0444">Lipid biosynthesis</keyword>
<name>A0A2T3Z3V8_TRIA4</name>
<evidence type="ECO:0000313" key="8">
    <source>
        <dbReference type="Proteomes" id="UP000240493"/>
    </source>
</evidence>
<protein>
    <recommendedName>
        <fullName evidence="9">3-keto-steroid reductase</fullName>
    </recommendedName>
</protein>
<dbReference type="PANTHER" id="PTHR43647">
    <property type="entry name" value="DEHYDROGENASE"/>
    <property type="match status" value="1"/>
</dbReference>
<evidence type="ECO:0000256" key="5">
    <source>
        <dbReference type="ARBA" id="ARBA00023098"/>
    </source>
</evidence>
<dbReference type="Gene3D" id="3.40.50.720">
    <property type="entry name" value="NAD(P)-binding Rossmann-like Domain"/>
    <property type="match status" value="1"/>
</dbReference>
<proteinExistence type="inferred from homology"/>
<accession>A0A2T3Z3V8</accession>
<dbReference type="AlphaFoldDB" id="A0A2T3Z3V8"/>
<keyword evidence="2" id="KW-0521">NADP</keyword>
<evidence type="ECO:0000313" key="7">
    <source>
        <dbReference type="EMBL" id="PTB39487.1"/>
    </source>
</evidence>
<dbReference type="GO" id="GO:0005741">
    <property type="term" value="C:mitochondrial outer membrane"/>
    <property type="evidence" value="ECO:0007669"/>
    <property type="project" value="TreeGrafter"/>
</dbReference>
<evidence type="ECO:0000256" key="4">
    <source>
        <dbReference type="ARBA" id="ARBA00023002"/>
    </source>
</evidence>
<dbReference type="OrthoDB" id="9989144at2759"/>
<keyword evidence="8" id="KW-1185">Reference proteome</keyword>
<keyword evidence="5" id="KW-0443">Lipid metabolism</keyword>
<dbReference type="GO" id="GO:0006696">
    <property type="term" value="P:ergosterol biosynthetic process"/>
    <property type="evidence" value="ECO:0007669"/>
    <property type="project" value="TreeGrafter"/>
</dbReference>
<dbReference type="SUPFAM" id="SSF51735">
    <property type="entry name" value="NAD(P)-binding Rossmann-fold domains"/>
    <property type="match status" value="1"/>
</dbReference>
<organism evidence="7 8">
    <name type="scientific">Trichoderma asperellum (strain ATCC 204424 / CBS 433.97 / NBRC 101777)</name>
    <dbReference type="NCBI Taxonomy" id="1042311"/>
    <lineage>
        <taxon>Eukaryota</taxon>
        <taxon>Fungi</taxon>
        <taxon>Dikarya</taxon>
        <taxon>Ascomycota</taxon>
        <taxon>Pezizomycotina</taxon>
        <taxon>Sordariomycetes</taxon>
        <taxon>Hypocreomycetidae</taxon>
        <taxon>Hypocreales</taxon>
        <taxon>Hypocreaceae</taxon>
        <taxon>Trichoderma</taxon>
    </lineage>
</organism>
<dbReference type="InterPro" id="IPR051593">
    <property type="entry name" value="Ergosterol_Biosynth_ERG27"/>
</dbReference>
<dbReference type="Proteomes" id="UP000240493">
    <property type="component" value="Unassembled WGS sequence"/>
</dbReference>
<evidence type="ECO:0000256" key="6">
    <source>
        <dbReference type="ARBA" id="ARBA00023593"/>
    </source>
</evidence>
<evidence type="ECO:0008006" key="9">
    <source>
        <dbReference type="Google" id="ProtNLM"/>
    </source>
</evidence>
<dbReference type="GO" id="GO:0000253">
    <property type="term" value="F:3-beta-hydroxysteroid 3-dehydrogenase (NADP+) activity"/>
    <property type="evidence" value="ECO:0007669"/>
    <property type="project" value="TreeGrafter"/>
</dbReference>
<dbReference type="STRING" id="1042311.A0A2T3Z3V8"/>
<sequence length="493" mass="54704">MTIEAPLPTAAEGSAVAPWETVAPEEQLFVLITGANRYSGIGLGTGQRLIDDFLATRSLTSHLVLIPTTRSDSKSLVAISALRAHAEYAAKTSTALRARYAGNGDKAEEYNWQDAVRRIHVLSLTVDLCDLHGVYAFADRLCRGRVSNPEGLEGEYLRNVRIPRLDTVIFNAAYGNWSGCNYPKAVWKILSEGLVQAVTYPTFKNSLPTSILNERESYGYPEKPLLGEVFAACVFGHYVLAHQLLPLLSRHSPNQSRGRIVWSSSVEAVEEVYNPDDMQCFLKPAAYESAKRLTDIVSLSYSLPSVQRFSGPFLTMDEESGGDAAEKPVPPKMYLTHPGVVASTLFPVPWFLFWAYELALVVARWIGSPWHNVDGYKGATSAAWLALQDQAVLDDMQADRIKWGSSTDRHLVSDVKKTEVDGWGWEGKVETDKTIAADTAAGVLHKSVGRRLGTKNATEESLVEFEEMGARAWEEMERLRHQWAKIIKLDKKE</sequence>
<dbReference type="PANTHER" id="PTHR43647:SF1">
    <property type="entry name" value="3-KETO-STEROID REDUCTASE ERG27"/>
    <property type="match status" value="1"/>
</dbReference>
<dbReference type="GO" id="GO:0005811">
    <property type="term" value="C:lipid droplet"/>
    <property type="evidence" value="ECO:0007669"/>
    <property type="project" value="TreeGrafter"/>
</dbReference>
<dbReference type="EMBL" id="KZ679264">
    <property type="protein sequence ID" value="PTB39487.1"/>
    <property type="molecule type" value="Genomic_DNA"/>
</dbReference>
<reference evidence="7 8" key="1">
    <citation type="submission" date="2016-07" db="EMBL/GenBank/DDBJ databases">
        <title>Multiple horizontal gene transfer events from other fungi enriched the ability of initially mycotrophic Trichoderma (Ascomycota) to feed on dead plant biomass.</title>
        <authorList>
            <consortium name="DOE Joint Genome Institute"/>
            <person name="Aerts A."/>
            <person name="Atanasova L."/>
            <person name="Chenthamara K."/>
            <person name="Zhang J."/>
            <person name="Grujic M."/>
            <person name="Henrissat B."/>
            <person name="Kuo A."/>
            <person name="Salamov A."/>
            <person name="Lipzen A."/>
            <person name="Labutti K."/>
            <person name="Barry K."/>
            <person name="Miao Y."/>
            <person name="Rahimi M.J."/>
            <person name="Shen Q."/>
            <person name="Grigoriev I.V."/>
            <person name="Kubicek C.P."/>
            <person name="Druzhinina I.S."/>
        </authorList>
    </citation>
    <scope>NUCLEOTIDE SEQUENCE [LARGE SCALE GENOMIC DNA]</scope>
    <source>
        <strain evidence="7 8">CBS 433.97</strain>
    </source>
</reference>
<evidence type="ECO:0000256" key="2">
    <source>
        <dbReference type="ARBA" id="ARBA00022857"/>
    </source>
</evidence>
<keyword evidence="4" id="KW-0560">Oxidoreductase</keyword>